<dbReference type="Gene3D" id="3.40.50.1820">
    <property type="entry name" value="alpha/beta hydrolase"/>
    <property type="match status" value="1"/>
</dbReference>
<comment type="caution">
    <text evidence="4">The sequence shown here is derived from an EMBL/GenBank/DDBJ whole genome shotgun (WGS) entry which is preliminary data.</text>
</comment>
<dbReference type="GO" id="GO:0016787">
    <property type="term" value="F:hydrolase activity"/>
    <property type="evidence" value="ECO:0007669"/>
    <property type="project" value="UniProtKB-KW"/>
</dbReference>
<comment type="similarity">
    <text evidence="1">Belongs to the 'GDXG' lipolytic enzyme family.</text>
</comment>
<feature type="domain" description="Alpha/beta hydrolase fold-3" evidence="3">
    <location>
        <begin position="38"/>
        <end position="232"/>
    </location>
</feature>
<accession>A0ABT2LT78</accession>
<name>A0ABT2LT78_9HYPH</name>
<dbReference type="PROSITE" id="PS01173">
    <property type="entry name" value="LIPASE_GDXG_HIS"/>
    <property type="match status" value="1"/>
</dbReference>
<dbReference type="EMBL" id="JAOCZP010000006">
    <property type="protein sequence ID" value="MCT7377052.1"/>
    <property type="molecule type" value="Genomic_DNA"/>
</dbReference>
<evidence type="ECO:0000313" key="5">
    <source>
        <dbReference type="Proteomes" id="UP001320831"/>
    </source>
</evidence>
<dbReference type="PANTHER" id="PTHR23024:SF24">
    <property type="entry name" value="ALPHA_BETA HYDROLASE FOLD-3 DOMAIN-CONTAINING PROTEIN"/>
    <property type="match status" value="1"/>
</dbReference>
<evidence type="ECO:0000313" key="4">
    <source>
        <dbReference type="EMBL" id="MCT7377052.1"/>
    </source>
</evidence>
<dbReference type="Proteomes" id="UP001320831">
    <property type="component" value="Unassembled WGS sequence"/>
</dbReference>
<organism evidence="4 5">
    <name type="scientific">Chelativorans salis</name>
    <dbReference type="NCBI Taxonomy" id="2978478"/>
    <lineage>
        <taxon>Bacteria</taxon>
        <taxon>Pseudomonadati</taxon>
        <taxon>Pseudomonadota</taxon>
        <taxon>Alphaproteobacteria</taxon>
        <taxon>Hyphomicrobiales</taxon>
        <taxon>Phyllobacteriaceae</taxon>
        <taxon>Chelativorans</taxon>
    </lineage>
</organism>
<dbReference type="PANTHER" id="PTHR23024">
    <property type="entry name" value="ARYLACETAMIDE DEACETYLASE"/>
    <property type="match status" value="1"/>
</dbReference>
<dbReference type="InterPro" id="IPR013094">
    <property type="entry name" value="AB_hydrolase_3"/>
</dbReference>
<gene>
    <name evidence="4" type="ORF">N5A92_18695</name>
</gene>
<evidence type="ECO:0000259" key="3">
    <source>
        <dbReference type="Pfam" id="PF07859"/>
    </source>
</evidence>
<sequence>MLEAMGTEWTEERFDAAAGSVPVRIYRDNVLTKSPPLVLHLHGGAFLNGSLATGQLVSTLLAKAGAVVVSADYSSANEHPFPAALQLSFDIMRSLCSRRASLAHRQSSLFVAGEEAGGNLAAGVALMARDQHMGGLQGQILLSPMLDPCMATGSFRKAEAGASGCRWADGWNRYLGFAAKACHPYAAPAYCMRLAGVAPALVLTAEDDPMHDESLKYATRLREAGVAVREHVLTVRTGWPGAYGNSVGVQPDWGETVCGHFAAFFHETGAFSH</sequence>
<keyword evidence="2 4" id="KW-0378">Hydrolase</keyword>
<dbReference type="InterPro" id="IPR029058">
    <property type="entry name" value="AB_hydrolase_fold"/>
</dbReference>
<dbReference type="Pfam" id="PF07859">
    <property type="entry name" value="Abhydrolase_3"/>
    <property type="match status" value="1"/>
</dbReference>
<reference evidence="4 5" key="1">
    <citation type="submission" date="2022-09" db="EMBL/GenBank/DDBJ databases">
        <title>Chelativorans salina sp. nov., a novel slightly halophilic bacterium isolated from a saline lake sediment enrichment.</title>
        <authorList>
            <person name="Gao L."/>
            <person name="Fang B.-Z."/>
            <person name="Li W.-J."/>
        </authorList>
    </citation>
    <scope>NUCLEOTIDE SEQUENCE [LARGE SCALE GENOMIC DNA]</scope>
    <source>
        <strain evidence="4 5">EGI FJ00035</strain>
    </source>
</reference>
<evidence type="ECO:0000256" key="1">
    <source>
        <dbReference type="ARBA" id="ARBA00010515"/>
    </source>
</evidence>
<dbReference type="InterPro" id="IPR050466">
    <property type="entry name" value="Carboxylest/Gibb_receptor"/>
</dbReference>
<dbReference type="InterPro" id="IPR002168">
    <property type="entry name" value="Lipase_GDXG_HIS_AS"/>
</dbReference>
<dbReference type="SUPFAM" id="SSF53474">
    <property type="entry name" value="alpha/beta-Hydrolases"/>
    <property type="match status" value="1"/>
</dbReference>
<keyword evidence="5" id="KW-1185">Reference proteome</keyword>
<proteinExistence type="inferred from homology"/>
<protein>
    <submittedName>
        <fullName evidence="4">Alpha/beta hydrolase</fullName>
    </submittedName>
</protein>
<evidence type="ECO:0000256" key="2">
    <source>
        <dbReference type="ARBA" id="ARBA00022801"/>
    </source>
</evidence>